<dbReference type="Proteomes" id="UP001246858">
    <property type="component" value="Unassembled WGS sequence"/>
</dbReference>
<organism evidence="1 2">
    <name type="scientific">Pedobacter africanus</name>
    <dbReference type="NCBI Taxonomy" id="151894"/>
    <lineage>
        <taxon>Bacteria</taxon>
        <taxon>Pseudomonadati</taxon>
        <taxon>Bacteroidota</taxon>
        <taxon>Sphingobacteriia</taxon>
        <taxon>Sphingobacteriales</taxon>
        <taxon>Sphingobacteriaceae</taxon>
        <taxon>Pedobacter</taxon>
    </lineage>
</organism>
<reference evidence="1" key="1">
    <citation type="submission" date="2023-07" db="EMBL/GenBank/DDBJ databases">
        <title>Sorghum-associated microbial communities from plants grown in Nebraska, USA.</title>
        <authorList>
            <person name="Schachtman D."/>
        </authorList>
    </citation>
    <scope>NUCLEOTIDE SEQUENCE</scope>
    <source>
        <strain evidence="1">2697</strain>
    </source>
</reference>
<evidence type="ECO:0000313" key="2">
    <source>
        <dbReference type="Proteomes" id="UP001246858"/>
    </source>
</evidence>
<protein>
    <submittedName>
        <fullName evidence="1">Uncharacterized protein</fullName>
    </submittedName>
</protein>
<proteinExistence type="predicted"/>
<gene>
    <name evidence="1" type="ORF">J2X78_002510</name>
</gene>
<accession>A0ACC6KXP8</accession>
<name>A0ACC6KXP8_9SPHI</name>
<dbReference type="EMBL" id="JAVDTF010000002">
    <property type="protein sequence ID" value="MDR6783945.1"/>
    <property type="molecule type" value="Genomic_DNA"/>
</dbReference>
<sequence length="212" mass="23364">MGRIKKGILGGFSGKVGTVVGASWRGIDYMRSLPETSNKPATPAQLAQQNKMAMFRGFLLGLDDIIERCFQNIKKYTPMNDALSNNMLHAVAGVYPDQSIAFDQLLFSKGELLGAWGAEAVAATGNAIDFMWENGRYSPLRSATDQVTVVVYDPIAQQFCKLENAALRSEKIARLILPETFKGHEVHCYLSFYSEGREVASTNEYLGLVEVV</sequence>
<evidence type="ECO:0000313" key="1">
    <source>
        <dbReference type="EMBL" id="MDR6783945.1"/>
    </source>
</evidence>
<comment type="caution">
    <text evidence="1">The sequence shown here is derived from an EMBL/GenBank/DDBJ whole genome shotgun (WGS) entry which is preliminary data.</text>
</comment>
<keyword evidence="2" id="KW-1185">Reference proteome</keyword>